<dbReference type="Proteomes" id="UP001497527">
    <property type="component" value="Unassembled WGS sequence"/>
</dbReference>
<sequence>MKNNINEISIIELLFKTSPRRNTMKGTKYDTIGIHQTLKYLKMGFFIFSKFNLAI</sequence>
<protein>
    <submittedName>
        <fullName evidence="1">Uncharacterized protein</fullName>
    </submittedName>
</protein>
<evidence type="ECO:0000313" key="2">
    <source>
        <dbReference type="Proteomes" id="UP001497527"/>
    </source>
</evidence>
<keyword evidence="2" id="KW-1185">Reference proteome</keyword>
<reference evidence="1 2" key="1">
    <citation type="submission" date="2024-05" db="EMBL/GenBank/DDBJ databases">
        <authorList>
            <person name="Duchaud E."/>
        </authorList>
    </citation>
    <scope>NUCLEOTIDE SEQUENCE [LARGE SCALE GENOMIC DNA]</scope>
    <source>
        <strain evidence="1">Ena-SAMPLE-TAB-13-05-2024-13:56:06:370-140308</strain>
    </source>
</reference>
<dbReference type="EMBL" id="CAXJIO010000010">
    <property type="protein sequence ID" value="CAL2101695.1"/>
    <property type="molecule type" value="Genomic_DNA"/>
</dbReference>
<proteinExistence type="predicted"/>
<accession>A0ABM9P875</accession>
<comment type="caution">
    <text evidence="1">The sequence shown here is derived from an EMBL/GenBank/DDBJ whole genome shotgun (WGS) entry which is preliminary data.</text>
</comment>
<evidence type="ECO:0000313" key="1">
    <source>
        <dbReference type="EMBL" id="CAL2101695.1"/>
    </source>
</evidence>
<name>A0ABM9P875_9FLAO</name>
<gene>
    <name evidence="1" type="ORF">T190423A01A_10258</name>
</gene>
<organism evidence="1 2">
    <name type="scientific">Tenacibaculum polynesiense</name>
    <dbReference type="NCBI Taxonomy" id="3137857"/>
    <lineage>
        <taxon>Bacteria</taxon>
        <taxon>Pseudomonadati</taxon>
        <taxon>Bacteroidota</taxon>
        <taxon>Flavobacteriia</taxon>
        <taxon>Flavobacteriales</taxon>
        <taxon>Flavobacteriaceae</taxon>
        <taxon>Tenacibaculum</taxon>
    </lineage>
</organism>